<keyword evidence="2" id="KW-0004">4Fe-4S</keyword>
<sequence>MSKNFELPERVNFEITSKCNQSCIHCFASSEHEEKDMSTKDVRDFIDQLKGTSVKYLSFSGGEPLIRSDIFDLIDHVKKRELYIGLSTNGTLIDENTAVKIAESGVDSVAVSIHGFNESTHDTIVRKKGAYLKAIEGIKNLLAENVPTRVLTTVMRQNYTEISDIRKGLEKHGINVNKILHFSAMPLRPAGRANVNWNELVLSPDELWHLWEERWGSIGKDIFGDCPLPIPIIETLDVFLKEKPYDLTSEKLKKICEGCVAGRIFCEITSSGDVLLCPFVRLPIGNIGKNTLENIWKTSYLIKKVQNREFTGKCGNCQNADICGGCRAEAFVRNGDILSSDPTCKFVPHMY</sequence>
<dbReference type="InterPro" id="IPR023885">
    <property type="entry name" value="4Fe4S-binding_SPASM_dom"/>
</dbReference>
<feature type="domain" description="Radical SAM core" evidence="7">
    <location>
        <begin position="5"/>
        <end position="221"/>
    </location>
</feature>
<dbReference type="SFLD" id="SFLDG01067">
    <property type="entry name" value="SPASM/twitch_domain_containing"/>
    <property type="match status" value="2"/>
</dbReference>
<dbReference type="SFLD" id="SFLDS00029">
    <property type="entry name" value="Radical_SAM"/>
    <property type="match status" value="2"/>
</dbReference>
<dbReference type="GO" id="GO:0051539">
    <property type="term" value="F:4 iron, 4 sulfur cluster binding"/>
    <property type="evidence" value="ECO:0007669"/>
    <property type="project" value="UniProtKB-KW"/>
</dbReference>
<dbReference type="GO" id="GO:0003824">
    <property type="term" value="F:catalytic activity"/>
    <property type="evidence" value="ECO:0007669"/>
    <property type="project" value="InterPro"/>
</dbReference>
<dbReference type="PIRSF" id="PIRSF037420">
    <property type="entry name" value="PQQ_syn_pqqE"/>
    <property type="match status" value="1"/>
</dbReference>
<dbReference type="InterPro" id="IPR017200">
    <property type="entry name" value="PqqE-like"/>
</dbReference>
<evidence type="ECO:0000256" key="2">
    <source>
        <dbReference type="ARBA" id="ARBA00022485"/>
    </source>
</evidence>
<dbReference type="EMBL" id="FZMP01000010">
    <property type="protein sequence ID" value="SNQ59118.1"/>
    <property type="molecule type" value="Genomic_DNA"/>
</dbReference>
<dbReference type="PANTHER" id="PTHR11228">
    <property type="entry name" value="RADICAL SAM DOMAIN PROTEIN"/>
    <property type="match status" value="1"/>
</dbReference>
<dbReference type="SFLD" id="SFLDG01386">
    <property type="entry name" value="main_SPASM_domain-containing"/>
    <property type="match status" value="1"/>
</dbReference>
<evidence type="ECO:0000259" key="7">
    <source>
        <dbReference type="PROSITE" id="PS51918"/>
    </source>
</evidence>
<dbReference type="Proteomes" id="UP000218615">
    <property type="component" value="Unassembled WGS sequence"/>
</dbReference>
<protein>
    <submittedName>
        <fullName evidence="8">Putative Radical SAM domain protein</fullName>
    </submittedName>
</protein>
<keyword evidence="3" id="KW-0949">S-adenosyl-L-methionine</keyword>
<evidence type="ECO:0000256" key="3">
    <source>
        <dbReference type="ARBA" id="ARBA00022691"/>
    </source>
</evidence>
<evidence type="ECO:0000313" key="8">
    <source>
        <dbReference type="EMBL" id="SNQ59118.1"/>
    </source>
</evidence>
<dbReference type="GO" id="GO:0006783">
    <property type="term" value="P:heme biosynthetic process"/>
    <property type="evidence" value="ECO:0007669"/>
    <property type="project" value="TreeGrafter"/>
</dbReference>
<evidence type="ECO:0000256" key="4">
    <source>
        <dbReference type="ARBA" id="ARBA00022723"/>
    </source>
</evidence>
<keyword evidence="5" id="KW-0408">Iron</keyword>
<evidence type="ECO:0000256" key="6">
    <source>
        <dbReference type="ARBA" id="ARBA00023014"/>
    </source>
</evidence>
<dbReference type="InterPro" id="IPR050377">
    <property type="entry name" value="Radical_SAM_PqqE_MftC-like"/>
</dbReference>
<dbReference type="GO" id="GO:0046872">
    <property type="term" value="F:metal ion binding"/>
    <property type="evidence" value="ECO:0007669"/>
    <property type="project" value="UniProtKB-KW"/>
</dbReference>
<dbReference type="SUPFAM" id="SSF102114">
    <property type="entry name" value="Radical SAM enzymes"/>
    <property type="match status" value="1"/>
</dbReference>
<name>A0A284VIM7_9EURY</name>
<keyword evidence="6" id="KW-0411">Iron-sulfur</keyword>
<dbReference type="PANTHER" id="PTHR11228:SF7">
    <property type="entry name" value="PQQA PEPTIDE CYCLASE"/>
    <property type="match status" value="1"/>
</dbReference>
<gene>
    <name evidence="8" type="ORF">MNV_1070008</name>
</gene>
<dbReference type="PROSITE" id="PS51918">
    <property type="entry name" value="RADICAL_SAM"/>
    <property type="match status" value="1"/>
</dbReference>
<comment type="cofactor">
    <cofactor evidence="1">
        <name>[4Fe-4S] cluster</name>
        <dbReference type="ChEBI" id="CHEBI:49883"/>
    </cofactor>
</comment>
<dbReference type="InterPro" id="IPR006638">
    <property type="entry name" value="Elp3/MiaA/NifB-like_rSAM"/>
</dbReference>
<reference evidence="9" key="1">
    <citation type="submission" date="2017-06" db="EMBL/GenBank/DDBJ databases">
        <authorList>
            <person name="Cremers G."/>
        </authorList>
    </citation>
    <scope>NUCLEOTIDE SEQUENCE [LARGE SCALE GENOMIC DNA]</scope>
</reference>
<organism evidence="8 9">
    <name type="scientific">Candidatus Methanoperedens nitratireducens</name>
    <dbReference type="NCBI Taxonomy" id="1392998"/>
    <lineage>
        <taxon>Archaea</taxon>
        <taxon>Methanobacteriati</taxon>
        <taxon>Methanobacteriota</taxon>
        <taxon>Stenosarchaea group</taxon>
        <taxon>Methanomicrobia</taxon>
        <taxon>Methanosarcinales</taxon>
        <taxon>ANME-2 cluster</taxon>
        <taxon>Candidatus Methanoperedentaceae</taxon>
        <taxon>Candidatus Methanoperedens</taxon>
    </lineage>
</organism>
<dbReference type="NCBIfam" id="TIGR04085">
    <property type="entry name" value="rSAM_more_4Fe4S"/>
    <property type="match status" value="1"/>
</dbReference>
<dbReference type="SMART" id="SM00729">
    <property type="entry name" value="Elp3"/>
    <property type="match status" value="1"/>
</dbReference>
<accession>A0A284VIM7</accession>
<dbReference type="AlphaFoldDB" id="A0A284VIM7"/>
<dbReference type="SFLD" id="SFLDG01387">
    <property type="entry name" value="BtrN-like_SPASM_domain_contain"/>
    <property type="match status" value="1"/>
</dbReference>
<dbReference type="Pfam" id="PF13186">
    <property type="entry name" value="SPASM"/>
    <property type="match status" value="1"/>
</dbReference>
<evidence type="ECO:0000313" key="9">
    <source>
        <dbReference type="Proteomes" id="UP000218615"/>
    </source>
</evidence>
<dbReference type="Gene3D" id="3.20.20.70">
    <property type="entry name" value="Aldolase class I"/>
    <property type="match status" value="1"/>
</dbReference>
<keyword evidence="9" id="KW-1185">Reference proteome</keyword>
<dbReference type="OrthoDB" id="30736at2157"/>
<proteinExistence type="predicted"/>
<evidence type="ECO:0000256" key="1">
    <source>
        <dbReference type="ARBA" id="ARBA00001966"/>
    </source>
</evidence>
<evidence type="ECO:0000256" key="5">
    <source>
        <dbReference type="ARBA" id="ARBA00023004"/>
    </source>
</evidence>
<dbReference type="InterPro" id="IPR013785">
    <property type="entry name" value="Aldolase_TIM"/>
</dbReference>
<keyword evidence="4" id="KW-0479">Metal-binding</keyword>
<dbReference type="CDD" id="cd21123">
    <property type="entry name" value="SPASM_MftC-like"/>
    <property type="match status" value="1"/>
</dbReference>
<dbReference type="Pfam" id="PF04055">
    <property type="entry name" value="Radical_SAM"/>
    <property type="match status" value="1"/>
</dbReference>
<dbReference type="CDD" id="cd01335">
    <property type="entry name" value="Radical_SAM"/>
    <property type="match status" value="1"/>
</dbReference>
<dbReference type="InterPro" id="IPR007197">
    <property type="entry name" value="rSAM"/>
</dbReference>
<dbReference type="InterPro" id="IPR034391">
    <property type="entry name" value="AdoMet-like_SPASM_containing"/>
</dbReference>
<dbReference type="InterPro" id="IPR058240">
    <property type="entry name" value="rSAM_sf"/>
</dbReference>
<dbReference type="RefSeq" id="WP_096203544.1">
    <property type="nucleotide sequence ID" value="NZ_FZMP01000010.1"/>
</dbReference>